<dbReference type="InterPro" id="IPR051257">
    <property type="entry name" value="Diverse_CBS-Domain"/>
</dbReference>
<sequence>MYIGEILSENYVDIKPDDSIGLAIDKMSEFHSSHLPVVNGGDFLGLVTEDALLAAHDETQHIRSLSASMRFLYLYEYQHVYDALQYMAAHKLMLLPILDKENHYVGVLTSADLLTALNDTLGNKEPGTVIVLELGKHDVSFSHIAHIFESENVRILSTAIRDIPDTTKVEMTIKMDKQNISSLVASLWRFDYIIKSTFNDGSRDSDIQERYDILMNYLNL</sequence>
<dbReference type="PROSITE" id="PS51371">
    <property type="entry name" value="CBS"/>
    <property type="match status" value="2"/>
</dbReference>
<keyword evidence="5" id="KW-1185">Reference proteome</keyword>
<dbReference type="PANTHER" id="PTHR43080">
    <property type="entry name" value="CBS DOMAIN-CONTAINING PROTEIN CBSX3, MITOCHONDRIAL"/>
    <property type="match status" value="1"/>
</dbReference>
<dbReference type="eggNOG" id="COG0517">
    <property type="taxonomic scope" value="Bacteria"/>
</dbReference>
<dbReference type="Proteomes" id="UP000031802">
    <property type="component" value="Unassembled WGS sequence"/>
</dbReference>
<dbReference type="InterPro" id="IPR046342">
    <property type="entry name" value="CBS_dom_sf"/>
</dbReference>
<dbReference type="PATRIC" id="fig|1229276.3.peg.395"/>
<dbReference type="Gene3D" id="3.10.580.10">
    <property type="entry name" value="CBS-domain"/>
    <property type="match status" value="1"/>
</dbReference>
<evidence type="ECO:0000259" key="3">
    <source>
        <dbReference type="PROSITE" id="PS51371"/>
    </source>
</evidence>
<reference evidence="4 5" key="2">
    <citation type="journal article" date="2015" name="PLoS ONE">
        <title>Whole-Genome Optical Mapping and Finished Genome Sequence of Sphingobacterium deserti sp. nov., a New Species Isolated from the Western Desert of China.</title>
        <authorList>
            <person name="Teng C."/>
            <person name="Zhou Z."/>
            <person name="Molnar I."/>
            <person name="Li X."/>
            <person name="Tang R."/>
            <person name="Chen M."/>
            <person name="Wang L."/>
            <person name="Su S."/>
            <person name="Zhang W."/>
            <person name="Lin M."/>
        </authorList>
    </citation>
    <scope>NUCLEOTIDE SEQUENCE [LARGE SCALE GENOMIC DNA]</scope>
    <source>
        <strain evidence="5">ACCC05744</strain>
    </source>
</reference>
<dbReference type="AlphaFoldDB" id="A0A0B8T315"/>
<dbReference type="RefSeq" id="WP_037494747.1">
    <property type="nucleotide sequence ID" value="NZ_JJMU01000005.1"/>
</dbReference>
<evidence type="ECO:0000256" key="2">
    <source>
        <dbReference type="PROSITE-ProRule" id="PRU00703"/>
    </source>
</evidence>
<dbReference type="PANTHER" id="PTHR43080:SF2">
    <property type="entry name" value="CBS DOMAIN-CONTAINING PROTEIN"/>
    <property type="match status" value="1"/>
</dbReference>
<name>A0A0B8T315_9SPHI</name>
<gene>
    <name evidence="4" type="ORF">DI53_0380</name>
</gene>
<dbReference type="OrthoDB" id="1523762at2"/>
<feature type="domain" description="CBS" evidence="3">
    <location>
        <begin position="67"/>
        <end position="125"/>
    </location>
</feature>
<proteinExistence type="predicted"/>
<dbReference type="SUPFAM" id="SSF54631">
    <property type="entry name" value="CBS-domain pair"/>
    <property type="match status" value="1"/>
</dbReference>
<dbReference type="STRING" id="1229276.DI53_0380"/>
<comment type="caution">
    <text evidence="4">The sequence shown here is derived from an EMBL/GenBank/DDBJ whole genome shotgun (WGS) entry which is preliminary data.</text>
</comment>
<organism evidence="4 5">
    <name type="scientific">Sphingobacterium deserti</name>
    <dbReference type="NCBI Taxonomy" id="1229276"/>
    <lineage>
        <taxon>Bacteria</taxon>
        <taxon>Pseudomonadati</taxon>
        <taxon>Bacteroidota</taxon>
        <taxon>Sphingobacteriia</taxon>
        <taxon>Sphingobacteriales</taxon>
        <taxon>Sphingobacteriaceae</taxon>
        <taxon>Sphingobacterium</taxon>
    </lineage>
</organism>
<accession>A0A0B8T315</accession>
<keyword evidence="1 2" id="KW-0129">CBS domain</keyword>
<evidence type="ECO:0000313" key="4">
    <source>
        <dbReference type="EMBL" id="KGE15827.1"/>
    </source>
</evidence>
<dbReference type="Pfam" id="PF00571">
    <property type="entry name" value="CBS"/>
    <property type="match status" value="2"/>
</dbReference>
<dbReference type="EMBL" id="JJMU01000005">
    <property type="protein sequence ID" value="KGE15827.1"/>
    <property type="molecule type" value="Genomic_DNA"/>
</dbReference>
<evidence type="ECO:0000313" key="5">
    <source>
        <dbReference type="Proteomes" id="UP000031802"/>
    </source>
</evidence>
<evidence type="ECO:0000256" key="1">
    <source>
        <dbReference type="ARBA" id="ARBA00023122"/>
    </source>
</evidence>
<dbReference type="InterPro" id="IPR000644">
    <property type="entry name" value="CBS_dom"/>
</dbReference>
<feature type="domain" description="CBS" evidence="3">
    <location>
        <begin position="7"/>
        <end position="64"/>
    </location>
</feature>
<dbReference type="SMART" id="SM00116">
    <property type="entry name" value="CBS"/>
    <property type="match status" value="2"/>
</dbReference>
<reference evidence="5" key="1">
    <citation type="submission" date="2014-04" db="EMBL/GenBank/DDBJ databases">
        <title>Whole-Genome optical mapping and complete genome sequence of Sphingobacterium deserti sp. nov., a new spaces isolated from desert in the west of China.</title>
        <authorList>
            <person name="Teng C."/>
            <person name="Zhou Z."/>
            <person name="Li X."/>
            <person name="Chen M."/>
            <person name="Lin M."/>
            <person name="Wang L."/>
            <person name="Su S."/>
            <person name="Zhang C."/>
            <person name="Zhang W."/>
        </authorList>
    </citation>
    <scope>NUCLEOTIDE SEQUENCE [LARGE SCALE GENOMIC DNA]</scope>
    <source>
        <strain evidence="5">ACCC05744</strain>
    </source>
</reference>
<protein>
    <submittedName>
        <fullName evidence="4">CBS domain containing protein</fullName>
    </submittedName>
</protein>